<keyword evidence="6" id="KW-0326">Glycosidase</keyword>
<evidence type="ECO:0000256" key="6">
    <source>
        <dbReference type="ARBA" id="ARBA00023295"/>
    </source>
</evidence>
<dbReference type="EMBL" id="SRYJ01000028">
    <property type="protein sequence ID" value="TGY69436.1"/>
    <property type="molecule type" value="Genomic_DNA"/>
</dbReference>
<dbReference type="GO" id="GO:0004557">
    <property type="term" value="F:alpha-galactosidase activity"/>
    <property type="evidence" value="ECO:0007669"/>
    <property type="project" value="UniProtKB-EC"/>
</dbReference>
<evidence type="ECO:0000256" key="5">
    <source>
        <dbReference type="ARBA" id="ARBA00022801"/>
    </source>
</evidence>
<protein>
    <submittedName>
        <fullName evidence="10">Right-handed parallel beta-helix repeat-containing protein</fullName>
    </submittedName>
</protein>
<dbReference type="InterPro" id="IPR056441">
    <property type="entry name" value="Beta-barrel_GLAA-B_II"/>
</dbReference>
<dbReference type="Pfam" id="PF23763">
    <property type="entry name" value="Beta-barrel_GLAA-B_I"/>
    <property type="match status" value="1"/>
</dbReference>
<evidence type="ECO:0000256" key="2">
    <source>
        <dbReference type="ARBA" id="ARBA00001271"/>
    </source>
</evidence>
<dbReference type="SUPFAM" id="SSF51126">
    <property type="entry name" value="Pectin lyase-like"/>
    <property type="match status" value="1"/>
</dbReference>
<feature type="domain" description="GLAA-B beta-barrel" evidence="9">
    <location>
        <begin position="352"/>
        <end position="418"/>
    </location>
</feature>
<evidence type="ECO:0000259" key="9">
    <source>
        <dbReference type="Pfam" id="PF23764"/>
    </source>
</evidence>
<evidence type="ECO:0000256" key="4">
    <source>
        <dbReference type="ARBA" id="ARBA00022737"/>
    </source>
</evidence>
<dbReference type="AlphaFoldDB" id="A0A4S2FKG3"/>
<reference evidence="10 11" key="1">
    <citation type="submission" date="2019-04" db="EMBL/GenBank/DDBJ databases">
        <title>Microbes associate with the intestines of laboratory mice.</title>
        <authorList>
            <person name="Navarre W."/>
            <person name="Wong E."/>
            <person name="Huang K."/>
            <person name="Tropini C."/>
            <person name="Ng K."/>
            <person name="Yu B."/>
        </authorList>
    </citation>
    <scope>NUCLEOTIDE SEQUENCE [LARGE SCALE GENOMIC DNA]</scope>
    <source>
        <strain evidence="10 11">NM22_B1</strain>
    </source>
</reference>
<evidence type="ECO:0000313" key="11">
    <source>
        <dbReference type="Proteomes" id="UP000310760"/>
    </source>
</evidence>
<dbReference type="Proteomes" id="UP000310760">
    <property type="component" value="Unassembled WGS sequence"/>
</dbReference>
<comment type="catalytic activity">
    <reaction evidence="1">
        <text>Hydrolysis of terminal, non-reducing alpha-D-galactose residues in alpha-D-galactosides, including galactose oligosaccharides, galactomannans and galactolipids.</text>
        <dbReference type="EC" id="3.2.1.22"/>
    </reaction>
</comment>
<comment type="caution">
    <text evidence="10">The sequence shown here is derived from an EMBL/GenBank/DDBJ whole genome shotgun (WGS) entry which is preliminary data.</text>
</comment>
<evidence type="ECO:0000313" key="10">
    <source>
        <dbReference type="EMBL" id="TGY69436.1"/>
    </source>
</evidence>
<dbReference type="InterPro" id="IPR057275">
    <property type="entry name" value="Beta-barrel_GLAA-B_I"/>
</dbReference>
<dbReference type="PROSITE" id="PS51257">
    <property type="entry name" value="PROKAR_LIPOPROTEIN"/>
    <property type="match status" value="1"/>
</dbReference>
<dbReference type="InterPro" id="IPR012334">
    <property type="entry name" value="Pectin_lyas_fold"/>
</dbReference>
<keyword evidence="5" id="KW-0378">Hydrolase</keyword>
<gene>
    <name evidence="10" type="ORF">E5339_12855</name>
</gene>
<sequence length="594" mass="66731">MKMKLLSVLSLSLVLSCTTLSAQKVYEISAFGLKANSSKNASPVLQKALAKIKAEYKEGEKVILRFPEGRYEFHEKGAAVREYYISNHDQTNPKKVGIALEDMKNLTLDGQGSEFVFHGRMLPVSLLRSENCLLKNFSIDFENPHIAQVKIVENDPQDGIVFEPAPWVDYRIAKDSIFEAYGEGWTMRHSWGIAFDGDTKHLVYNTSDIGCPTKGASEVAPRRIHAPGWKDARLVPGTVVAMRGWGRPTPGIFLSHDVNTTIENVKVHYAEGMGLLAQLCENITLEKFGVCLKGDADPRYFTTQADATHFSGCKGKIVSCNGLYEGMMDDAINVHGTYLKVVKRVDDRTLVGRYMHGQSWGFEWGCPGDEVQFIRSNTMELVGKQNKITSIRPYDKEQTEGAREFLITFQEPVDQVINEQSGFGIENLTWTPEVLFSGNVIRNNRARGSLFSTPRKTIVENNLFDHTSGAAILLCGDCNGWFETGACRHVIIRKNRFVNALTNLFQFTNAVISIYPEIPDLKGQQQYFHGGPEGGIVIEDNEFETFDAPILYAKSVDGLVFRNNTIKLNTEYKPFHPNRNRFWLERVTNVTIAE</sequence>
<evidence type="ECO:0000256" key="3">
    <source>
        <dbReference type="ARBA" id="ARBA00022729"/>
    </source>
</evidence>
<dbReference type="Gene3D" id="2.160.20.10">
    <property type="entry name" value="Single-stranded right-handed beta-helix, Pectin lyase-like"/>
    <property type="match status" value="2"/>
</dbReference>
<feature type="signal peptide" evidence="7">
    <location>
        <begin position="1"/>
        <end position="21"/>
    </location>
</feature>
<accession>A0A4S2FKG3</accession>
<evidence type="ECO:0000256" key="1">
    <source>
        <dbReference type="ARBA" id="ARBA00001255"/>
    </source>
</evidence>
<dbReference type="Pfam" id="PF23764">
    <property type="entry name" value="Beta-barrel_GLAA-B_II"/>
    <property type="match status" value="1"/>
</dbReference>
<keyword evidence="4" id="KW-0677">Repeat</keyword>
<proteinExistence type="predicted"/>
<evidence type="ECO:0000259" key="8">
    <source>
        <dbReference type="Pfam" id="PF23763"/>
    </source>
</evidence>
<name>A0A4S2FKG3_9BACT</name>
<comment type="catalytic activity">
    <reaction evidence="2">
        <text>Hydrolysis of terminal, non-reducing branched (1-&gt;3)-alpha-D-galactosidic residues, producing free D-galactose.</text>
        <dbReference type="EC" id="3.2.1.n1"/>
    </reaction>
</comment>
<feature type="chain" id="PRO_5020560857" evidence="7">
    <location>
        <begin position="22"/>
        <end position="594"/>
    </location>
</feature>
<dbReference type="InterPro" id="IPR011050">
    <property type="entry name" value="Pectin_lyase_fold/virulence"/>
</dbReference>
<feature type="domain" description="GLAA-B beta-barrel" evidence="8">
    <location>
        <begin position="147"/>
        <end position="240"/>
    </location>
</feature>
<organism evidence="10 11">
    <name type="scientific">Phocaeicola sartorii</name>
    <dbReference type="NCBI Taxonomy" id="671267"/>
    <lineage>
        <taxon>Bacteria</taxon>
        <taxon>Pseudomonadati</taxon>
        <taxon>Bacteroidota</taxon>
        <taxon>Bacteroidia</taxon>
        <taxon>Bacteroidales</taxon>
        <taxon>Bacteroidaceae</taxon>
        <taxon>Phocaeicola</taxon>
    </lineage>
</organism>
<evidence type="ECO:0000256" key="7">
    <source>
        <dbReference type="SAM" id="SignalP"/>
    </source>
</evidence>
<keyword evidence="3 7" id="KW-0732">Signal</keyword>